<dbReference type="EMBL" id="CP002113">
    <property type="protein sequence ID" value="AEK23748.1"/>
    <property type="molecule type" value="Genomic_DNA"/>
</dbReference>
<dbReference type="STRING" id="860228.Ccan_16320"/>
<reference evidence="1 2" key="1">
    <citation type="journal article" date="2011" name="J. Bacteriol.">
        <title>Complete genome sequence of the dog commensal and human pathogen Capnocytophaga canimorsus strain 5.</title>
        <authorList>
            <person name="Manfredi P."/>
            <person name="Pagni M."/>
            <person name="Cornelis G.R."/>
        </authorList>
    </citation>
    <scope>NUCLEOTIDE SEQUENCE [LARGE SCALE GENOMIC DNA]</scope>
    <source>
        <strain evidence="2">5</strain>
    </source>
</reference>
<evidence type="ECO:0000313" key="2">
    <source>
        <dbReference type="Proteomes" id="UP000008895"/>
    </source>
</evidence>
<accession>F9YRU7</accession>
<organism evidence="1 2">
    <name type="scientific">Capnocytophaga canimorsus (strain 5)</name>
    <dbReference type="NCBI Taxonomy" id="860228"/>
    <lineage>
        <taxon>Bacteria</taxon>
        <taxon>Pseudomonadati</taxon>
        <taxon>Bacteroidota</taxon>
        <taxon>Flavobacteriia</taxon>
        <taxon>Flavobacteriales</taxon>
        <taxon>Flavobacteriaceae</taxon>
        <taxon>Capnocytophaga</taxon>
    </lineage>
</organism>
<dbReference type="RefSeq" id="WP_013997734.1">
    <property type="nucleotide sequence ID" value="NC_015846.1"/>
</dbReference>
<gene>
    <name evidence="1" type="ordered locus">Ccan_16320</name>
</gene>
<protein>
    <submittedName>
        <fullName evidence="1">Uncharacterized protein</fullName>
    </submittedName>
</protein>
<dbReference type="AlphaFoldDB" id="F9YRU7"/>
<keyword evidence="2" id="KW-1185">Reference proteome</keyword>
<name>F9YRU7_CAPCC</name>
<sequence>MSKIKTRNLLTSGSNILLYYCSNKTEQHEALPLKMANKPRYFERN</sequence>
<dbReference type="KEGG" id="ccm:Ccan_16320"/>
<dbReference type="HOGENOM" id="CLU_3197492_0_0_10"/>
<dbReference type="Proteomes" id="UP000008895">
    <property type="component" value="Chromosome"/>
</dbReference>
<evidence type="ECO:0000313" key="1">
    <source>
        <dbReference type="EMBL" id="AEK23748.1"/>
    </source>
</evidence>
<proteinExistence type="predicted"/>